<organism evidence="7">
    <name type="scientific">Clandestinovirus</name>
    <dbReference type="NCBI Taxonomy" id="2831644"/>
    <lineage>
        <taxon>Viruses</taxon>
    </lineage>
</organism>
<evidence type="ECO:0000256" key="3">
    <source>
        <dbReference type="ARBA" id="ARBA00022563"/>
    </source>
</evidence>
<dbReference type="EMBL" id="MZ420154">
    <property type="protein sequence ID" value="QYA18487.1"/>
    <property type="molecule type" value="Genomic_DNA"/>
</dbReference>
<dbReference type="CDD" id="cd00209">
    <property type="entry name" value="DHFR"/>
    <property type="match status" value="1"/>
</dbReference>
<dbReference type="InterPro" id="IPR001796">
    <property type="entry name" value="DHFR_dom"/>
</dbReference>
<sequence length="190" mass="21335">MSFEIIVAYEKGTGVIGENATLPWRLSKDLQRFRSITSAVPEHKPDEQLMNAIITGRKTFDSFPGKKPLPGRLNIVITRTPSHSTNPLVVYCSSLDEALKIAHTRPNIHKVFVIGGGQIYDMALRHPQLSVVHATEVVTKTKVTNLDATFPIAMLTEPRMQETERQTIKVEDENNSVSEYSFITYVCNHD</sequence>
<keyword evidence="4" id="KW-0521">NADP</keyword>
<name>A0A8F8PN50_9VIRU</name>
<dbReference type="PRINTS" id="PR00070">
    <property type="entry name" value="DHFR"/>
</dbReference>
<proteinExistence type="predicted"/>
<evidence type="ECO:0000256" key="2">
    <source>
        <dbReference type="ARBA" id="ARBA00012856"/>
    </source>
</evidence>
<keyword evidence="3" id="KW-0554">One-carbon metabolism</keyword>
<feature type="domain" description="DHFR" evidence="6">
    <location>
        <begin position="4"/>
        <end position="185"/>
    </location>
</feature>
<dbReference type="PANTHER" id="PTHR48069">
    <property type="entry name" value="DIHYDROFOLATE REDUCTASE"/>
    <property type="match status" value="1"/>
</dbReference>
<evidence type="ECO:0000256" key="5">
    <source>
        <dbReference type="ARBA" id="ARBA00023002"/>
    </source>
</evidence>
<evidence type="ECO:0000313" key="7">
    <source>
        <dbReference type="EMBL" id="QYA18487.1"/>
    </source>
</evidence>
<dbReference type="PANTHER" id="PTHR48069:SF3">
    <property type="entry name" value="DIHYDROFOLATE REDUCTASE"/>
    <property type="match status" value="1"/>
</dbReference>
<dbReference type="GO" id="GO:0006730">
    <property type="term" value="P:one-carbon metabolic process"/>
    <property type="evidence" value="ECO:0007669"/>
    <property type="project" value="UniProtKB-KW"/>
</dbReference>
<comment type="pathway">
    <text evidence="1">Cofactor biosynthesis; tetrahydrofolate biosynthesis; 5,6,7,8-tetrahydrofolate from 7,8-dihydrofolate: step 1/1.</text>
</comment>
<dbReference type="InterPro" id="IPR017925">
    <property type="entry name" value="DHFR_CS"/>
</dbReference>
<accession>A0A8F8PN50</accession>
<dbReference type="Gene3D" id="3.40.430.10">
    <property type="entry name" value="Dihydrofolate Reductase, subunit A"/>
    <property type="match status" value="1"/>
</dbReference>
<protein>
    <recommendedName>
        <fullName evidence="2">dihydrofolate reductase</fullName>
        <ecNumber evidence="2">1.5.1.3</ecNumber>
    </recommendedName>
</protein>
<keyword evidence="5" id="KW-0560">Oxidoreductase</keyword>
<gene>
    <name evidence="7" type="ORF">KOM_12_218</name>
</gene>
<evidence type="ECO:0000256" key="4">
    <source>
        <dbReference type="ARBA" id="ARBA00022857"/>
    </source>
</evidence>
<dbReference type="GO" id="GO:0046655">
    <property type="term" value="P:folic acid metabolic process"/>
    <property type="evidence" value="ECO:0007669"/>
    <property type="project" value="TreeGrafter"/>
</dbReference>
<dbReference type="SUPFAM" id="SSF53597">
    <property type="entry name" value="Dihydrofolate reductase-like"/>
    <property type="match status" value="1"/>
</dbReference>
<dbReference type="GO" id="GO:0046452">
    <property type="term" value="P:dihydrofolate metabolic process"/>
    <property type="evidence" value="ECO:0007669"/>
    <property type="project" value="TreeGrafter"/>
</dbReference>
<dbReference type="EC" id="1.5.1.3" evidence="2"/>
<dbReference type="InterPro" id="IPR024072">
    <property type="entry name" value="DHFR-like_dom_sf"/>
</dbReference>
<dbReference type="GO" id="GO:0004146">
    <property type="term" value="F:dihydrofolate reductase activity"/>
    <property type="evidence" value="ECO:0007669"/>
    <property type="project" value="UniProtKB-EC"/>
</dbReference>
<evidence type="ECO:0000256" key="1">
    <source>
        <dbReference type="ARBA" id="ARBA00004903"/>
    </source>
</evidence>
<dbReference type="GO" id="GO:0050661">
    <property type="term" value="F:NADP binding"/>
    <property type="evidence" value="ECO:0007669"/>
    <property type="project" value="InterPro"/>
</dbReference>
<dbReference type="GO" id="GO:0046654">
    <property type="term" value="P:tetrahydrofolate biosynthetic process"/>
    <property type="evidence" value="ECO:0007669"/>
    <property type="project" value="InterPro"/>
</dbReference>
<evidence type="ECO:0000259" key="6">
    <source>
        <dbReference type="Pfam" id="PF00186"/>
    </source>
</evidence>
<dbReference type="Pfam" id="PF00186">
    <property type="entry name" value="DHFR_1"/>
    <property type="match status" value="1"/>
</dbReference>
<reference evidence="7" key="1">
    <citation type="submission" date="2021-06" db="EMBL/GenBank/DDBJ databases">
        <authorList>
            <person name="Rolland C."/>
        </authorList>
    </citation>
    <scope>NUCLEOTIDE SEQUENCE</scope>
    <source>
        <strain evidence="7">347.936635</strain>
    </source>
</reference>
<dbReference type="InterPro" id="IPR012259">
    <property type="entry name" value="DHFR"/>
</dbReference>
<dbReference type="PROSITE" id="PS00075">
    <property type="entry name" value="DHFR_1"/>
    <property type="match status" value="1"/>
</dbReference>